<dbReference type="InterPro" id="IPR050353">
    <property type="entry name" value="PyrK_electron_transfer"/>
</dbReference>
<keyword evidence="9 11" id="KW-0408">Iron</keyword>
<comment type="function">
    <text evidence="11">Responsible for channeling the electrons from the oxidation of dihydroorotate from the FMN redox center in the PyrD type B subunit to the ultimate electron acceptor NAD(+).</text>
</comment>
<comment type="subunit">
    <text evidence="11">Heterotetramer of 2 PyrK and 2 PyrD type B subunits.</text>
</comment>
<evidence type="ECO:0000256" key="10">
    <source>
        <dbReference type="ARBA" id="ARBA00023014"/>
    </source>
</evidence>
<dbReference type="HAMAP" id="MF_01211">
    <property type="entry name" value="DHODB_Fe_S_bind"/>
    <property type="match status" value="1"/>
</dbReference>
<accession>A0ABS3H7N6</accession>
<gene>
    <name evidence="11" type="primary">pyrK</name>
    <name evidence="13" type="ORF">JZO76_03575</name>
</gene>
<dbReference type="InterPro" id="IPR001433">
    <property type="entry name" value="OxRdtase_FAD/NAD-bd"/>
</dbReference>
<dbReference type="EMBL" id="JAFLVT010000005">
    <property type="protein sequence ID" value="MBO0448608.1"/>
    <property type="molecule type" value="Genomic_DNA"/>
</dbReference>
<feature type="binding site" evidence="11">
    <location>
        <position position="222"/>
    </location>
    <ligand>
        <name>[2Fe-2S] cluster</name>
        <dbReference type="ChEBI" id="CHEBI:190135"/>
    </ligand>
</feature>
<dbReference type="NCBIfam" id="NF000797">
    <property type="entry name" value="PRK00054.1-2"/>
    <property type="match status" value="1"/>
</dbReference>
<comment type="cofactor">
    <cofactor evidence="11">
        <name>FAD</name>
        <dbReference type="ChEBI" id="CHEBI:57692"/>
    </cofactor>
    <text evidence="11">Binds 1 FAD per subunit.</text>
</comment>
<comment type="pathway">
    <text evidence="11">Pyrimidine metabolism; UMP biosynthesis via de novo pathway; orotate from (S)-dihydroorotate (NAD(+) route): step 1/1.</text>
</comment>
<dbReference type="InterPro" id="IPR017938">
    <property type="entry name" value="Riboflavin_synthase-like_b-brl"/>
</dbReference>
<keyword evidence="10 11" id="KW-0411">Iron-sulfur</keyword>
<keyword evidence="2 11" id="KW-0813">Transport</keyword>
<keyword evidence="3 11" id="KW-0285">Flavoprotein</keyword>
<dbReference type="CDD" id="cd06218">
    <property type="entry name" value="DHOD_e_trans"/>
    <property type="match status" value="1"/>
</dbReference>
<organism evidence="13 14">
    <name type="scientific">Candidatus Enterococcus myersii</name>
    <dbReference type="NCBI Taxonomy" id="2815322"/>
    <lineage>
        <taxon>Bacteria</taxon>
        <taxon>Bacillati</taxon>
        <taxon>Bacillota</taxon>
        <taxon>Bacilli</taxon>
        <taxon>Lactobacillales</taxon>
        <taxon>Enterococcaceae</taxon>
        <taxon>Enterococcus</taxon>
    </lineage>
</organism>
<keyword evidence="14" id="KW-1185">Reference proteome</keyword>
<dbReference type="InterPro" id="IPR023455">
    <property type="entry name" value="Dihydroorotate_DHASE_ETsu"/>
</dbReference>
<evidence type="ECO:0000256" key="4">
    <source>
        <dbReference type="ARBA" id="ARBA00022714"/>
    </source>
</evidence>
<dbReference type="Proteomes" id="UP000664256">
    <property type="component" value="Unassembled WGS sequence"/>
</dbReference>
<dbReference type="RefSeq" id="WP_206902809.1">
    <property type="nucleotide sequence ID" value="NZ_JAFLVT010000005.1"/>
</dbReference>
<comment type="similarity">
    <text evidence="1 11">Belongs to the PyrK family.</text>
</comment>
<keyword evidence="4 11" id="KW-0001">2Fe-2S</keyword>
<evidence type="ECO:0000256" key="3">
    <source>
        <dbReference type="ARBA" id="ARBA00022630"/>
    </source>
</evidence>
<dbReference type="Gene3D" id="2.10.240.10">
    <property type="entry name" value="Dihydroorotate dehydrogenase, electron transfer subunit"/>
    <property type="match status" value="1"/>
</dbReference>
<keyword evidence="5 11" id="KW-0479">Metal-binding</keyword>
<sequence>MRQGILTVVAQQEIAPNIFELVLQGELVKTMEKPGQFLHVLVPQKDLLLRRPISINQFDKKNLTCHLIYRVEGQGTKVFTQLVPGDALDCLGPLGNGFDISLLQEGDTAYIIGGGIGVPPLYELSRQLVQKGVNPIHFLGFAKKEVVYYAEKFQSLGKTHIATDDGSLGTKGNVSHLLAEYTHAQTPAAVFACGNNGMLKMVDEKYQNHPNAQISMEARMACGVGACYGCVCHVKDEPNKSVKVCDEGPIFKTGVIVL</sequence>
<dbReference type="SUPFAM" id="SSF52343">
    <property type="entry name" value="Ferredoxin reductase-like, C-terminal NADP-linked domain"/>
    <property type="match status" value="1"/>
</dbReference>
<feature type="binding site" evidence="11">
    <location>
        <position position="227"/>
    </location>
    <ligand>
        <name>[2Fe-2S] cluster</name>
        <dbReference type="ChEBI" id="CHEBI:190135"/>
    </ligand>
</feature>
<feature type="binding site" evidence="11">
    <location>
        <begin position="51"/>
        <end position="54"/>
    </location>
    <ligand>
        <name>FAD</name>
        <dbReference type="ChEBI" id="CHEBI:57692"/>
    </ligand>
</feature>
<comment type="caution">
    <text evidence="13">The sequence shown here is derived from an EMBL/GenBank/DDBJ whole genome shotgun (WGS) entry which is preliminary data.</text>
</comment>
<feature type="domain" description="FAD-binding FR-type" evidence="12">
    <location>
        <begin position="1"/>
        <end position="100"/>
    </location>
</feature>
<dbReference type="InterPro" id="IPR012165">
    <property type="entry name" value="Cyt_c3_hydrogenase_gsu"/>
</dbReference>
<evidence type="ECO:0000313" key="14">
    <source>
        <dbReference type="Proteomes" id="UP000664256"/>
    </source>
</evidence>
<proteinExistence type="inferred from homology"/>
<keyword evidence="7 11" id="KW-0665">Pyrimidine biosynthesis</keyword>
<dbReference type="PIRSF" id="PIRSF006816">
    <property type="entry name" value="Cyc3_hyd_g"/>
    <property type="match status" value="1"/>
</dbReference>
<evidence type="ECO:0000256" key="1">
    <source>
        <dbReference type="ARBA" id="ARBA00006422"/>
    </source>
</evidence>
<dbReference type="PANTHER" id="PTHR43513:SF3">
    <property type="entry name" value="DIHYDROOROTATE DEHYDROGENASE B (NAD(+)), ELECTRON TRANSFER SUBUNIT-RELATED"/>
    <property type="match status" value="1"/>
</dbReference>
<feature type="binding site" evidence="11">
    <location>
        <position position="230"/>
    </location>
    <ligand>
        <name>[2Fe-2S] cluster</name>
        <dbReference type="ChEBI" id="CHEBI:190135"/>
    </ligand>
</feature>
<comment type="cofactor">
    <cofactor evidence="11">
        <name>[2Fe-2S] cluster</name>
        <dbReference type="ChEBI" id="CHEBI:190135"/>
    </cofactor>
    <text evidence="11">Binds 1 [2Fe-2S] cluster per subunit.</text>
</comment>
<keyword evidence="6 11" id="KW-0274">FAD</keyword>
<evidence type="ECO:0000259" key="12">
    <source>
        <dbReference type="PROSITE" id="PS51384"/>
    </source>
</evidence>
<dbReference type="InterPro" id="IPR037117">
    <property type="entry name" value="Dihydroorotate_DH_ele_sf"/>
</dbReference>
<reference evidence="13 14" key="1">
    <citation type="submission" date="2021-03" db="EMBL/GenBank/DDBJ databases">
        <title>Enterococcal diversity collection.</title>
        <authorList>
            <person name="Gilmore M.S."/>
            <person name="Schwartzman J."/>
            <person name="Van Tyne D."/>
            <person name="Martin M."/>
            <person name="Earl A.M."/>
            <person name="Manson A.L."/>
            <person name="Straub T."/>
            <person name="Salamzade R."/>
            <person name="Saavedra J."/>
            <person name="Lebreton F."/>
            <person name="Prichula J."/>
            <person name="Schaufler K."/>
            <person name="Gaca A."/>
            <person name="Sgardioli B."/>
            <person name="Wagenaar J."/>
            <person name="Strong T."/>
        </authorList>
    </citation>
    <scope>NUCLEOTIDE SEQUENCE [LARGE SCALE GENOMIC DNA]</scope>
    <source>
        <strain evidence="13 14">MJM12</strain>
    </source>
</reference>
<name>A0ABS3H7N6_9ENTE</name>
<dbReference type="Gene3D" id="3.40.50.80">
    <property type="entry name" value="Nucleotide-binding domain of ferredoxin-NADP reductase (FNR) module"/>
    <property type="match status" value="1"/>
</dbReference>
<dbReference type="Gene3D" id="2.40.30.10">
    <property type="entry name" value="Translation factors"/>
    <property type="match status" value="1"/>
</dbReference>
<dbReference type="PROSITE" id="PS51384">
    <property type="entry name" value="FAD_FR"/>
    <property type="match status" value="1"/>
</dbReference>
<evidence type="ECO:0000256" key="2">
    <source>
        <dbReference type="ARBA" id="ARBA00022448"/>
    </source>
</evidence>
<dbReference type="Pfam" id="PF00175">
    <property type="entry name" value="NAD_binding_1"/>
    <property type="match status" value="1"/>
</dbReference>
<evidence type="ECO:0000256" key="9">
    <source>
        <dbReference type="ARBA" id="ARBA00023004"/>
    </source>
</evidence>
<feature type="binding site" evidence="11">
    <location>
        <begin position="68"/>
        <end position="70"/>
    </location>
    <ligand>
        <name>FAD</name>
        <dbReference type="ChEBI" id="CHEBI:57692"/>
    </ligand>
</feature>
<keyword evidence="8 11" id="KW-0249">Electron transport</keyword>
<evidence type="ECO:0000256" key="8">
    <source>
        <dbReference type="ARBA" id="ARBA00022982"/>
    </source>
</evidence>
<dbReference type="InterPro" id="IPR039261">
    <property type="entry name" value="FNR_nucleotide-bd"/>
</dbReference>
<feature type="binding site" evidence="11">
    <location>
        <begin position="75"/>
        <end position="76"/>
    </location>
    <ligand>
        <name>FAD</name>
        <dbReference type="ChEBI" id="CHEBI:57692"/>
    </ligand>
</feature>
<dbReference type="InterPro" id="IPR019480">
    <property type="entry name" value="Dihydroorotate_DH_Fe-S-bd"/>
</dbReference>
<dbReference type="Pfam" id="PF10418">
    <property type="entry name" value="DHODB_Fe-S_bind"/>
    <property type="match status" value="1"/>
</dbReference>
<dbReference type="SUPFAM" id="SSF63380">
    <property type="entry name" value="Riboflavin synthase domain-like"/>
    <property type="match status" value="1"/>
</dbReference>
<feature type="binding site" evidence="11">
    <location>
        <position position="245"/>
    </location>
    <ligand>
        <name>[2Fe-2S] cluster</name>
        <dbReference type="ChEBI" id="CHEBI:190135"/>
    </ligand>
</feature>
<protein>
    <recommendedName>
        <fullName evidence="11">Dihydroorotate dehydrogenase B (NAD(+)), electron transfer subunit</fullName>
    </recommendedName>
    <alternativeName>
        <fullName evidence="11">Dihydroorotate oxidase B, electron transfer subunit</fullName>
    </alternativeName>
</protein>
<dbReference type="PANTHER" id="PTHR43513">
    <property type="entry name" value="DIHYDROOROTATE DEHYDROGENASE B (NAD(+)), ELECTRON TRANSFER SUBUNIT"/>
    <property type="match status" value="1"/>
</dbReference>
<evidence type="ECO:0000256" key="6">
    <source>
        <dbReference type="ARBA" id="ARBA00022827"/>
    </source>
</evidence>
<evidence type="ECO:0000256" key="5">
    <source>
        <dbReference type="ARBA" id="ARBA00022723"/>
    </source>
</evidence>
<evidence type="ECO:0000256" key="11">
    <source>
        <dbReference type="HAMAP-Rule" id="MF_01211"/>
    </source>
</evidence>
<evidence type="ECO:0000313" key="13">
    <source>
        <dbReference type="EMBL" id="MBO0448608.1"/>
    </source>
</evidence>
<dbReference type="InterPro" id="IPR017927">
    <property type="entry name" value="FAD-bd_FR_type"/>
</dbReference>
<evidence type="ECO:0000256" key="7">
    <source>
        <dbReference type="ARBA" id="ARBA00022975"/>
    </source>
</evidence>